<dbReference type="Proteomes" id="UP001183176">
    <property type="component" value="Unassembled WGS sequence"/>
</dbReference>
<feature type="transmembrane region" description="Helical" evidence="1">
    <location>
        <begin position="31"/>
        <end position="49"/>
    </location>
</feature>
<reference evidence="3" key="1">
    <citation type="submission" date="2023-07" db="EMBL/GenBank/DDBJ databases">
        <title>30 novel species of actinomycetes from the DSMZ collection.</title>
        <authorList>
            <person name="Nouioui I."/>
        </authorList>
    </citation>
    <scope>NUCLEOTIDE SEQUENCE [LARGE SCALE GENOMIC DNA]</scope>
    <source>
        <strain evidence="3">DSM 44399</strain>
    </source>
</reference>
<keyword evidence="1" id="KW-0812">Transmembrane</keyword>
<evidence type="ECO:0000313" key="3">
    <source>
        <dbReference type="Proteomes" id="UP001183176"/>
    </source>
</evidence>
<keyword evidence="3" id="KW-1185">Reference proteome</keyword>
<protein>
    <submittedName>
        <fullName evidence="2">Uncharacterized protein</fullName>
    </submittedName>
</protein>
<organism evidence="2 3">
    <name type="scientific">Jatrophihabitans lederbergiae</name>
    <dbReference type="NCBI Taxonomy" id="3075547"/>
    <lineage>
        <taxon>Bacteria</taxon>
        <taxon>Bacillati</taxon>
        <taxon>Actinomycetota</taxon>
        <taxon>Actinomycetes</taxon>
        <taxon>Jatrophihabitantales</taxon>
        <taxon>Jatrophihabitantaceae</taxon>
        <taxon>Jatrophihabitans</taxon>
    </lineage>
</organism>
<keyword evidence="1" id="KW-1133">Transmembrane helix</keyword>
<accession>A0ABU2JF73</accession>
<gene>
    <name evidence="2" type="ORF">RM423_19815</name>
</gene>
<feature type="transmembrane region" description="Helical" evidence="1">
    <location>
        <begin position="273"/>
        <end position="292"/>
    </location>
</feature>
<sequence>MTAIRKPSSRRDRTPDSHLFPTRPYDLVKEFVVALVVMGALTVLLAAVFSSPDRKALTLTSWAQAAPADVVATATAELAGTSTSASYGAPYNHAGPGQDLGPLALQRWAGVRIPIDSARDLVLSPLQSIRNDPALTAALKTWTGASSEQQTRWASAYADALAAVRDGNPAEVKPGSYGPVPALAGRFLTVAAGGGLEGLLTSSNTFYASNETKPLLLLADGAYLQDQARADHLGGDQWGMMNETGNYPGQPWMWLYTFWYQIKPFSTSGNADALVWGLMAALTLAFIFVPYIPGLRALPRHLGVHRLIWRAPSTSRAAGPRVAQDSS</sequence>
<dbReference type="RefSeq" id="WP_311424776.1">
    <property type="nucleotide sequence ID" value="NZ_JAVREH010000045.1"/>
</dbReference>
<keyword evidence="1" id="KW-0472">Membrane</keyword>
<comment type="caution">
    <text evidence="2">The sequence shown here is derived from an EMBL/GenBank/DDBJ whole genome shotgun (WGS) entry which is preliminary data.</text>
</comment>
<name>A0ABU2JF73_9ACTN</name>
<evidence type="ECO:0000313" key="2">
    <source>
        <dbReference type="EMBL" id="MDT0263630.1"/>
    </source>
</evidence>
<dbReference type="EMBL" id="JAVREH010000045">
    <property type="protein sequence ID" value="MDT0263630.1"/>
    <property type="molecule type" value="Genomic_DNA"/>
</dbReference>
<evidence type="ECO:0000256" key="1">
    <source>
        <dbReference type="SAM" id="Phobius"/>
    </source>
</evidence>
<proteinExistence type="predicted"/>